<gene>
    <name evidence="1" type="ordered locus">LIC092</name>
</gene>
<dbReference type="Gene3D" id="3.40.50.1820">
    <property type="entry name" value="alpha/beta hydrolase"/>
    <property type="match status" value="1"/>
</dbReference>
<proteinExistence type="predicted"/>
<protein>
    <recommendedName>
        <fullName evidence="3">PhoPQ-regulated protein</fullName>
    </recommendedName>
</protein>
<reference evidence="1 2" key="1">
    <citation type="submission" date="2005-11" db="EMBL/GenBank/DDBJ databases">
        <title>The complete genome sequence of Lawsonia intracellularis: the causative agent of proliferative enteropathy.</title>
        <authorList>
            <person name="Kaur K."/>
            <person name="Zhang Q."/>
            <person name="Beckler D."/>
            <person name="Munir S."/>
            <person name="Li L."/>
            <person name="Kinsley K."/>
            <person name="Herron L."/>
            <person name="Peterson A."/>
            <person name="May B."/>
            <person name="Singh S."/>
            <person name="Gebhart C."/>
            <person name="Kapur V."/>
        </authorList>
    </citation>
    <scope>NUCLEOTIDE SEQUENCE [LARGE SCALE GENOMIC DNA]</scope>
    <source>
        <strain evidence="1 2">PHE/MN1-00</strain>
        <plasmid evidence="2">pLaw3</plasmid>
    </source>
</reference>
<geneLocation type="plasmid" evidence="2">
    <name>pLaw3</name>
</geneLocation>
<name>Q1MNN9_LAWIP</name>
<dbReference type="Proteomes" id="UP000002430">
    <property type="component" value="Plasmid 3"/>
</dbReference>
<dbReference type="SUPFAM" id="SSF53474">
    <property type="entry name" value="alpha/beta-Hydrolases"/>
    <property type="match status" value="1"/>
</dbReference>
<dbReference type="EMBL" id="AM180255">
    <property type="protein sequence ID" value="CAJ54044.1"/>
    <property type="molecule type" value="Genomic_DNA"/>
</dbReference>
<dbReference type="OrthoDB" id="8950502at2"/>
<evidence type="ECO:0000313" key="2">
    <source>
        <dbReference type="Proteomes" id="UP000002430"/>
    </source>
</evidence>
<dbReference type="ESTHER" id="lawip-q1mnn9">
    <property type="family name" value="PhoPQ_related"/>
</dbReference>
<dbReference type="InterPro" id="IPR029058">
    <property type="entry name" value="AB_hydrolase_fold"/>
</dbReference>
<dbReference type="Pfam" id="PF10142">
    <property type="entry name" value="PhoPQ_related"/>
    <property type="match status" value="1"/>
</dbReference>
<organism evidence="1 2">
    <name type="scientific">Lawsonia intracellularis (strain PHE/MN1-00)</name>
    <dbReference type="NCBI Taxonomy" id="363253"/>
    <lineage>
        <taxon>Bacteria</taxon>
        <taxon>Pseudomonadati</taxon>
        <taxon>Thermodesulfobacteriota</taxon>
        <taxon>Desulfovibrionia</taxon>
        <taxon>Desulfovibrionales</taxon>
        <taxon>Desulfovibrionaceae</taxon>
        <taxon>Lawsonia</taxon>
    </lineage>
</organism>
<dbReference type="RefSeq" id="WP_011527411.1">
    <property type="nucleotide sequence ID" value="NC_008014.1"/>
</dbReference>
<dbReference type="KEGG" id="lip:LIC092"/>
<accession>Q1MNN9</accession>
<evidence type="ECO:0000313" key="1">
    <source>
        <dbReference type="EMBL" id="CAJ54044.1"/>
    </source>
</evidence>
<evidence type="ECO:0008006" key="3">
    <source>
        <dbReference type="Google" id="ProtNLM"/>
    </source>
</evidence>
<dbReference type="HOGENOM" id="CLU_036488_0_0_7"/>
<keyword evidence="2" id="KW-1185">Reference proteome</keyword>
<dbReference type="PANTHER" id="PTHR31497">
    <property type="entry name" value="AUTOCRINE PROLIFERATION REPRESSOR PROTEIN A"/>
    <property type="match status" value="1"/>
</dbReference>
<dbReference type="AlphaFoldDB" id="Q1MNN9"/>
<dbReference type="PROSITE" id="PS51257">
    <property type="entry name" value="PROKAR_LIPOPROTEIN"/>
    <property type="match status" value="1"/>
</dbReference>
<dbReference type="PANTHER" id="PTHR31497:SF0">
    <property type="entry name" value="AUTOCRINE PROLIFERATION REPRESSOR PROTEIN A"/>
    <property type="match status" value="1"/>
</dbReference>
<dbReference type="InterPro" id="IPR009199">
    <property type="entry name" value="PhoPQ-act_pathogen-rel_PqaA"/>
</dbReference>
<sequence length="493" mass="56422">MVSYIRLLGSIFLVLAIFGCGAQFNKPSLLDETPIDYSSVLSDYIVELEKEPLQYILLKKEKFSQMEIYNYQFTSQHWSPDNFVSPAIWEHQVDIYIPHHPVSERALLIINNGINNGTFFTSPKAPTDFTPEVLEEIARSTKTVVIALSDIPNQYLTYRGDWRFLKEDESIAMSWSSFLQDPESRYTRPLYVPMVAAVSQAMTLAEKELQALKIKHFIVSGVSKRGWTTWLSAIADSRVDAITPFVIDALNTRKVLGHMYKTYGNNWPIAFYPYYRFDLDKQLDTVPFFNLMNIVDPYRYLGTPYKSRLAIPKYIVNASGDDFYVPDNSSFYYDDLPGEKALRFAPNSNHHGILNFTKQSLIPFVNRVQKGISTPVLDISTEMTERVQYVTVRFSEVPEKIVLWKAANPESRDFRYACRVRYMETPLHLSATGEVSVSLEIPSVGWQAAFIEATFKDGFVATTPVYILPKDIYPPIKIPPVHGLLCKFVHGRT</sequence>
<dbReference type="PIRSF" id="PIRSF014728">
    <property type="entry name" value="PqaA"/>
    <property type="match status" value="1"/>
</dbReference>
<keyword evidence="1" id="KW-0614">Plasmid</keyword>